<dbReference type="InterPro" id="IPR017969">
    <property type="entry name" value="Heavy-metal-associated_CS"/>
</dbReference>
<dbReference type="CDD" id="cd00371">
    <property type="entry name" value="HMA"/>
    <property type="match status" value="1"/>
</dbReference>
<dbReference type="SUPFAM" id="SSF55008">
    <property type="entry name" value="HMA, heavy metal-associated domain"/>
    <property type="match status" value="1"/>
</dbReference>
<dbReference type="Gene3D" id="3.30.70.100">
    <property type="match status" value="1"/>
</dbReference>
<evidence type="ECO:0000313" key="3">
    <source>
        <dbReference type="EMBL" id="HFI90718.1"/>
    </source>
</evidence>
<dbReference type="InterPro" id="IPR006121">
    <property type="entry name" value="HMA_dom"/>
</dbReference>
<dbReference type="EMBL" id="DSUJ01000008">
    <property type="protein sequence ID" value="HFI90718.1"/>
    <property type="molecule type" value="Genomic_DNA"/>
</dbReference>
<protein>
    <submittedName>
        <fullName evidence="3">Copper chaperone</fullName>
    </submittedName>
</protein>
<dbReference type="GO" id="GO:0046872">
    <property type="term" value="F:metal ion binding"/>
    <property type="evidence" value="ECO:0007669"/>
    <property type="project" value="UniProtKB-KW"/>
</dbReference>
<evidence type="ECO:0000259" key="2">
    <source>
        <dbReference type="PROSITE" id="PS50846"/>
    </source>
</evidence>
<sequence length="65" mass="7364">MTIQIKVEGMSCHHCVMAVQKELNKINAKDFKVEIGLVEIDPEKNNLTKEQIKHAIENAGYIVVE</sequence>
<feature type="domain" description="HMA" evidence="2">
    <location>
        <begin position="1"/>
        <end position="64"/>
    </location>
</feature>
<name>A0A7V2ZIM4_9BACT</name>
<reference evidence="3" key="1">
    <citation type="journal article" date="2020" name="mSystems">
        <title>Genome- and Community-Level Interaction Insights into Carbon Utilization and Element Cycling Functions of Hydrothermarchaeota in Hydrothermal Sediment.</title>
        <authorList>
            <person name="Zhou Z."/>
            <person name="Liu Y."/>
            <person name="Xu W."/>
            <person name="Pan J."/>
            <person name="Luo Z.H."/>
            <person name="Li M."/>
        </authorList>
    </citation>
    <scope>NUCLEOTIDE SEQUENCE [LARGE SCALE GENOMIC DNA]</scope>
    <source>
        <strain evidence="3">SpSt-479</strain>
    </source>
</reference>
<dbReference type="PROSITE" id="PS01047">
    <property type="entry name" value="HMA_1"/>
    <property type="match status" value="1"/>
</dbReference>
<dbReference type="PROSITE" id="PS50846">
    <property type="entry name" value="HMA_2"/>
    <property type="match status" value="1"/>
</dbReference>
<gene>
    <name evidence="3" type="ORF">ENS31_04185</name>
</gene>
<dbReference type="AlphaFoldDB" id="A0A7V2ZIM4"/>
<evidence type="ECO:0000256" key="1">
    <source>
        <dbReference type="ARBA" id="ARBA00022723"/>
    </source>
</evidence>
<keyword evidence="1" id="KW-0479">Metal-binding</keyword>
<organism evidence="3">
    <name type="scientific">Ignavibacterium album</name>
    <dbReference type="NCBI Taxonomy" id="591197"/>
    <lineage>
        <taxon>Bacteria</taxon>
        <taxon>Pseudomonadati</taxon>
        <taxon>Ignavibacteriota</taxon>
        <taxon>Ignavibacteria</taxon>
        <taxon>Ignavibacteriales</taxon>
        <taxon>Ignavibacteriaceae</taxon>
        <taxon>Ignavibacterium</taxon>
    </lineage>
</organism>
<dbReference type="InterPro" id="IPR036163">
    <property type="entry name" value="HMA_dom_sf"/>
</dbReference>
<dbReference type="Pfam" id="PF00403">
    <property type="entry name" value="HMA"/>
    <property type="match status" value="1"/>
</dbReference>
<proteinExistence type="predicted"/>
<comment type="caution">
    <text evidence="3">The sequence shown here is derived from an EMBL/GenBank/DDBJ whole genome shotgun (WGS) entry which is preliminary data.</text>
</comment>
<accession>A0A7V2ZIM4</accession>